<dbReference type="OrthoDB" id="40334at2759"/>
<dbReference type="FunFam" id="3.40.30.10:FF:000404">
    <property type="entry name" value="WGS project CABT00000000 data, contig 2.14"/>
    <property type="match status" value="1"/>
</dbReference>
<dbReference type="CDD" id="cd02970">
    <property type="entry name" value="PRX_like2"/>
    <property type="match status" value="1"/>
</dbReference>
<reference evidence="2" key="1">
    <citation type="journal article" date="2021" name="J Fungi (Basel)">
        <title>Genomic and Metabolomic Analyses of the Marine Fungus Emericellopsis cladophorae: Insights into Saltwater Adaptability Mechanisms and Its Biosynthetic Potential.</title>
        <authorList>
            <person name="Goncalves M.F.M."/>
            <person name="Hilario S."/>
            <person name="Van de Peer Y."/>
            <person name="Esteves A.C."/>
            <person name="Alves A."/>
        </authorList>
    </citation>
    <scope>NUCLEOTIDE SEQUENCE</scope>
    <source>
        <strain evidence="2">MUM 19.33</strain>
    </source>
</reference>
<proteinExistence type="predicted"/>
<dbReference type="InterPro" id="IPR036249">
    <property type="entry name" value="Thioredoxin-like_sf"/>
</dbReference>
<feature type="region of interest" description="Disordered" evidence="1">
    <location>
        <begin position="245"/>
        <end position="276"/>
    </location>
</feature>
<dbReference type="InterPro" id="IPR032801">
    <property type="entry name" value="PXL2A/B/C"/>
</dbReference>
<organism evidence="2 3">
    <name type="scientific">Emericellopsis cladophorae</name>
    <dbReference type="NCBI Taxonomy" id="2686198"/>
    <lineage>
        <taxon>Eukaryota</taxon>
        <taxon>Fungi</taxon>
        <taxon>Dikarya</taxon>
        <taxon>Ascomycota</taxon>
        <taxon>Pezizomycotina</taxon>
        <taxon>Sordariomycetes</taxon>
        <taxon>Hypocreomycetidae</taxon>
        <taxon>Hypocreales</taxon>
        <taxon>Bionectriaceae</taxon>
        <taxon>Emericellopsis</taxon>
    </lineage>
</organism>
<sequence length="363" mass="39904">MAEKQEETLVQDEKPNLDASSLPGPAPASNSEKPVAAKISRKPVRQSFIDIDKTNPREFEGEVETNNELPSPDTLREIEDYIVLDRDGRSHAFKSLYSGNNVARRVMVIFIRHFYCGMCQDYIRTLSETITPDSLLALPLSTFIVIVGCGDSAFIDDYAKTTKCQFPIYSDPKRSLYNALGMQQSLNLGGKPAYIKQSLLQSTMAGIAQGLKAIPSGLVLKAGNQRQVGGEFLFEPADMVTPISTPKEQKQQPFGAPDAAGGNSRSQSGADDDDELRVEEKRVTWCHRMKSTRDHCEMPELMEVLGMNVKQHNSEKEEEKWDKASRSRKGTGSSMARQMSELSALNGVGPAAASPVEAAKQNA</sequence>
<keyword evidence="3" id="KW-1185">Reference proteome</keyword>
<protein>
    <submittedName>
        <fullName evidence="2">Thioredoxin-like protein-like protein</fullName>
    </submittedName>
</protein>
<evidence type="ECO:0000313" key="2">
    <source>
        <dbReference type="EMBL" id="KAI6784150.1"/>
    </source>
</evidence>
<dbReference type="SUPFAM" id="SSF52833">
    <property type="entry name" value="Thioredoxin-like"/>
    <property type="match status" value="1"/>
</dbReference>
<name>A0A9P9Y6B9_9HYPO</name>
<dbReference type="RefSeq" id="XP_051365006.1">
    <property type="nucleotide sequence ID" value="XM_051503377.1"/>
</dbReference>
<feature type="region of interest" description="Disordered" evidence="1">
    <location>
        <begin position="1"/>
        <end position="42"/>
    </location>
</feature>
<dbReference type="PANTHER" id="PTHR28630">
    <property type="match status" value="1"/>
</dbReference>
<accession>A0A9P9Y6B9</accession>
<dbReference type="Pfam" id="PF13911">
    <property type="entry name" value="AhpC-TSA_2"/>
    <property type="match status" value="1"/>
</dbReference>
<dbReference type="Proteomes" id="UP001055219">
    <property type="component" value="Unassembled WGS sequence"/>
</dbReference>
<dbReference type="AlphaFoldDB" id="A0A9P9Y6B9"/>
<comment type="caution">
    <text evidence="2">The sequence shown here is derived from an EMBL/GenBank/DDBJ whole genome shotgun (WGS) entry which is preliminary data.</text>
</comment>
<dbReference type="GeneID" id="75831182"/>
<evidence type="ECO:0000256" key="1">
    <source>
        <dbReference type="SAM" id="MobiDB-lite"/>
    </source>
</evidence>
<dbReference type="Gene3D" id="3.40.30.10">
    <property type="entry name" value="Glutaredoxin"/>
    <property type="match status" value="1"/>
</dbReference>
<feature type="region of interest" description="Disordered" evidence="1">
    <location>
        <begin position="310"/>
        <end position="340"/>
    </location>
</feature>
<dbReference type="PANTHER" id="PTHR28630:SF3">
    <property type="entry name" value="PEROXIREDOXIN-LIKE 2C"/>
    <property type="match status" value="1"/>
</dbReference>
<feature type="compositionally biased region" description="Polar residues" evidence="1">
    <location>
        <begin position="330"/>
        <end position="340"/>
    </location>
</feature>
<gene>
    <name evidence="2" type="ORF">J7T54_004696</name>
</gene>
<evidence type="ECO:0000313" key="3">
    <source>
        <dbReference type="Proteomes" id="UP001055219"/>
    </source>
</evidence>
<dbReference type="EMBL" id="JAGIXG020000005">
    <property type="protein sequence ID" value="KAI6784150.1"/>
    <property type="molecule type" value="Genomic_DNA"/>
</dbReference>
<reference evidence="2" key="2">
    <citation type="submission" date="2022-07" db="EMBL/GenBank/DDBJ databases">
        <authorList>
            <person name="Goncalves M.F.M."/>
            <person name="Hilario S."/>
            <person name="Van De Peer Y."/>
            <person name="Esteves A.C."/>
            <person name="Alves A."/>
        </authorList>
    </citation>
    <scope>NUCLEOTIDE SEQUENCE</scope>
    <source>
        <strain evidence="2">MUM 19.33</strain>
    </source>
</reference>
<feature type="compositionally biased region" description="Basic and acidic residues" evidence="1">
    <location>
        <begin position="1"/>
        <end position="16"/>
    </location>
</feature>
<feature type="compositionally biased region" description="Basic and acidic residues" evidence="1">
    <location>
        <begin position="312"/>
        <end position="325"/>
    </location>
</feature>